<accession>A0A1C3JKH9</accession>
<evidence type="ECO:0000313" key="2">
    <source>
        <dbReference type="Proteomes" id="UP000092819"/>
    </source>
</evidence>
<name>A0A1C3JKH9_9VIBR</name>
<dbReference type="Pfam" id="PF14072">
    <property type="entry name" value="DndB"/>
    <property type="match status" value="1"/>
</dbReference>
<protein>
    <submittedName>
        <fullName evidence="1">Uncharacterized protein</fullName>
    </submittedName>
</protein>
<organism evidence="1 2">
    <name type="scientific">Vibrio celticus</name>
    <dbReference type="NCBI Taxonomy" id="446372"/>
    <lineage>
        <taxon>Bacteria</taxon>
        <taxon>Pseudomonadati</taxon>
        <taxon>Pseudomonadota</taxon>
        <taxon>Gammaproteobacteria</taxon>
        <taxon>Vibrionales</taxon>
        <taxon>Vibrionaceae</taxon>
        <taxon>Vibrio</taxon>
    </lineage>
</organism>
<gene>
    <name evidence="1" type="ORF">VCE7224_04468</name>
</gene>
<keyword evidence="2" id="KW-1185">Reference proteome</keyword>
<sequence length="388" mass="42582">MIKKDVVTLRGIGVAPFGREASSLQCALPLSEVSEFCSLPDVLEGAQNIIADMSRPVNLSEVKRVQSYLLGLSNNTGMNPLLTVTIAVEECFKEIIDEASGLVSITYSPKKAYIINGIQTIAAYASITKYESEIVRSPAIGIDEQKAESLNSKIAMLPTLTNVIYRSNENIRKREIVSLLNSYNNLDTRIHSMSLGVYEDETHPIMLAVTDIARAINIDKFGGMSISSRLTKNDSYVTTQTSMAGLVLAAIGGRSARLTTPLPQKLPNKNIITEELINETKQLIIDFLKVWLSTLGTQFEKDPDGFHYSSQVWQALGLVIHHLHEVDVADSVNESAKVLAHLDYDKAAKHWSNCSALKLDATGKYYINATGGGRSLRDGIAKYFISLL</sequence>
<proteinExistence type="predicted"/>
<dbReference type="InterPro" id="IPR017642">
    <property type="entry name" value="DNA_S_mod_DndB"/>
</dbReference>
<evidence type="ECO:0000313" key="1">
    <source>
        <dbReference type="EMBL" id="SBT15663.1"/>
    </source>
</evidence>
<dbReference type="EMBL" id="FLQZ01000176">
    <property type="protein sequence ID" value="SBT15663.1"/>
    <property type="molecule type" value="Genomic_DNA"/>
</dbReference>
<dbReference type="AlphaFoldDB" id="A0A1C3JKH9"/>
<dbReference type="Proteomes" id="UP000092819">
    <property type="component" value="Unassembled WGS sequence"/>
</dbReference>
<dbReference type="RefSeq" id="WP_065677786.1">
    <property type="nucleotide sequence ID" value="NZ_AP025464.1"/>
</dbReference>
<reference evidence="2" key="1">
    <citation type="submission" date="2016-06" db="EMBL/GenBank/DDBJ databases">
        <authorList>
            <person name="Rodrigo-Torres L."/>
            <person name="Arahal D.R."/>
        </authorList>
    </citation>
    <scope>NUCLEOTIDE SEQUENCE [LARGE SCALE GENOMIC DNA]</scope>
    <source>
        <strain evidence="2">CECT 7224</strain>
    </source>
</reference>